<keyword evidence="4" id="KW-1185">Reference proteome</keyword>
<dbReference type="Proteomes" id="UP000199679">
    <property type="component" value="Chromosome I"/>
</dbReference>
<dbReference type="SUPFAM" id="SSF55961">
    <property type="entry name" value="Bet v1-like"/>
    <property type="match status" value="1"/>
</dbReference>
<evidence type="ECO:0000313" key="4">
    <source>
        <dbReference type="Proteomes" id="UP000199679"/>
    </source>
</evidence>
<evidence type="ECO:0000313" key="3">
    <source>
        <dbReference type="EMBL" id="SDS93950.1"/>
    </source>
</evidence>
<accession>A0A1H1WBC3</accession>
<dbReference type="EMBL" id="LT629740">
    <property type="protein sequence ID" value="SDS93950.1"/>
    <property type="molecule type" value="Genomic_DNA"/>
</dbReference>
<dbReference type="InterPro" id="IPR005031">
    <property type="entry name" value="COQ10_START"/>
</dbReference>
<feature type="domain" description="Coenzyme Q-binding protein COQ10 START" evidence="2">
    <location>
        <begin position="96"/>
        <end position="217"/>
    </location>
</feature>
<dbReference type="Pfam" id="PF03364">
    <property type="entry name" value="Polyketide_cyc"/>
    <property type="match status" value="1"/>
</dbReference>
<organism evidence="3 4">
    <name type="scientific">Mucilaginibacter mallensis</name>
    <dbReference type="NCBI Taxonomy" id="652787"/>
    <lineage>
        <taxon>Bacteria</taxon>
        <taxon>Pseudomonadati</taxon>
        <taxon>Bacteroidota</taxon>
        <taxon>Sphingobacteriia</taxon>
        <taxon>Sphingobacteriales</taxon>
        <taxon>Sphingobacteriaceae</taxon>
        <taxon>Mucilaginibacter</taxon>
    </lineage>
</organism>
<dbReference type="AlphaFoldDB" id="A0A1H1WBC3"/>
<sequence length="239" mass="27142">MTNKVLVLVPEGQETENNYINLKWPERYVSIAGGIQLGISGLKSLFSSPFASIVKLGAGGYLLNRGITGHCELYSQIDKYMATPVNINIRSSFIIHKPRKDVYDFWRRFDNLPLFMTHLKNVELLNNDHSRWVLRLPIGVASISWEAEVVKDKPNEMIGWRSLPGSILDNSGKVRFKDTEDGESTRVDVVISYQPPVGTVGASIARVFNPVFKKMVEKDVRNFKHYMDIDYATDSINYL</sequence>
<dbReference type="PANTHER" id="PTHR33824:SF7">
    <property type="entry name" value="POLYKETIDE CYCLASE_DEHYDRASE AND LIPID TRANSPORT SUPERFAMILY PROTEIN"/>
    <property type="match status" value="1"/>
</dbReference>
<dbReference type="InterPro" id="IPR023393">
    <property type="entry name" value="START-like_dom_sf"/>
</dbReference>
<gene>
    <name evidence="3" type="ORF">SAMN05216490_2136</name>
</gene>
<proteinExistence type="inferred from homology"/>
<dbReference type="STRING" id="652787.SAMN05216490_2136"/>
<dbReference type="RefSeq" id="WP_091372138.1">
    <property type="nucleotide sequence ID" value="NZ_LT629740.1"/>
</dbReference>
<evidence type="ECO:0000259" key="2">
    <source>
        <dbReference type="Pfam" id="PF03364"/>
    </source>
</evidence>
<dbReference type="InterPro" id="IPR047137">
    <property type="entry name" value="ORF3"/>
</dbReference>
<dbReference type="CDD" id="cd07817">
    <property type="entry name" value="SRPBCC_8"/>
    <property type="match status" value="1"/>
</dbReference>
<evidence type="ECO:0000256" key="1">
    <source>
        <dbReference type="ARBA" id="ARBA00008918"/>
    </source>
</evidence>
<dbReference type="PANTHER" id="PTHR33824">
    <property type="entry name" value="POLYKETIDE CYCLASE/DEHYDRASE AND LIPID TRANSPORT SUPERFAMILY PROTEIN"/>
    <property type="match status" value="1"/>
</dbReference>
<dbReference type="OrthoDB" id="9797595at2"/>
<dbReference type="Gene3D" id="3.30.530.20">
    <property type="match status" value="1"/>
</dbReference>
<reference evidence="3 4" key="1">
    <citation type="submission" date="2016-10" db="EMBL/GenBank/DDBJ databases">
        <authorList>
            <person name="de Groot N.N."/>
        </authorList>
    </citation>
    <scope>NUCLEOTIDE SEQUENCE [LARGE SCALE GENOMIC DNA]</scope>
    <source>
        <strain evidence="3 4">MP1X4</strain>
    </source>
</reference>
<comment type="similarity">
    <text evidence="1">Belongs to the ribosome association toxin RatA family.</text>
</comment>
<name>A0A1H1WBC3_MUCMA</name>
<protein>
    <submittedName>
        <fullName evidence="3">Uncharacterized membrane protein</fullName>
    </submittedName>
</protein>